<dbReference type="EMBL" id="QKWP01002570">
    <property type="protein sequence ID" value="RIB02839.1"/>
    <property type="molecule type" value="Genomic_DNA"/>
</dbReference>
<evidence type="ECO:0008006" key="4">
    <source>
        <dbReference type="Google" id="ProtNLM"/>
    </source>
</evidence>
<dbReference type="SUPFAM" id="SSF57756">
    <property type="entry name" value="Retrovirus zinc finger-like domains"/>
    <property type="match status" value="1"/>
</dbReference>
<dbReference type="AlphaFoldDB" id="A0A397U0Y8"/>
<dbReference type="InterPro" id="IPR036875">
    <property type="entry name" value="Znf_CCHC_sf"/>
</dbReference>
<protein>
    <recommendedName>
        <fullName evidence="4">CCHC-type domain-containing protein</fullName>
    </recommendedName>
</protein>
<sequence length="72" mass="7770">MLQETSDLSISVDNLHSSPALQVLRETNINVSNNENVNAEGSNHGGKNNMKGQTCGKCKQVGHYAKTCQVLI</sequence>
<reference evidence="1 3" key="1">
    <citation type="submission" date="2018-06" db="EMBL/GenBank/DDBJ databases">
        <title>Comparative genomics reveals the genomic features of Rhizophagus irregularis, R. cerebriforme, R. diaphanum and Gigaspora rosea, and their symbiotic lifestyle signature.</title>
        <authorList>
            <person name="Morin E."/>
            <person name="San Clemente H."/>
            <person name="Chen E.C.H."/>
            <person name="De La Providencia I."/>
            <person name="Hainaut M."/>
            <person name="Kuo A."/>
            <person name="Kohler A."/>
            <person name="Murat C."/>
            <person name="Tang N."/>
            <person name="Roy S."/>
            <person name="Loubradou J."/>
            <person name="Henrissat B."/>
            <person name="Grigoriev I.V."/>
            <person name="Corradi N."/>
            <person name="Roux C."/>
            <person name="Martin F.M."/>
        </authorList>
    </citation>
    <scope>NUCLEOTIDE SEQUENCE [LARGE SCALE GENOMIC DNA]</scope>
    <source>
        <strain evidence="1 3">DAOM 194757</strain>
    </source>
</reference>
<accession>A0A397U0Y8</accession>
<dbReference type="GO" id="GO:0003676">
    <property type="term" value="F:nucleic acid binding"/>
    <property type="evidence" value="ECO:0007669"/>
    <property type="project" value="InterPro"/>
</dbReference>
<dbReference type="Proteomes" id="UP000266673">
    <property type="component" value="Unassembled WGS sequence"/>
</dbReference>
<dbReference type="EMBL" id="QKWP01002570">
    <property type="protein sequence ID" value="RIB02838.1"/>
    <property type="molecule type" value="Genomic_DNA"/>
</dbReference>
<evidence type="ECO:0000313" key="3">
    <source>
        <dbReference type="Proteomes" id="UP000266673"/>
    </source>
</evidence>
<dbReference type="Gene3D" id="4.10.60.10">
    <property type="entry name" value="Zinc finger, CCHC-type"/>
    <property type="match status" value="1"/>
</dbReference>
<evidence type="ECO:0000313" key="1">
    <source>
        <dbReference type="EMBL" id="RIB02838.1"/>
    </source>
</evidence>
<gene>
    <name evidence="1" type="ORF">C2G38_2226687</name>
    <name evidence="2" type="ORF">C2G38_2226689</name>
</gene>
<organism evidence="1 3">
    <name type="scientific">Gigaspora rosea</name>
    <dbReference type="NCBI Taxonomy" id="44941"/>
    <lineage>
        <taxon>Eukaryota</taxon>
        <taxon>Fungi</taxon>
        <taxon>Fungi incertae sedis</taxon>
        <taxon>Mucoromycota</taxon>
        <taxon>Glomeromycotina</taxon>
        <taxon>Glomeromycetes</taxon>
        <taxon>Diversisporales</taxon>
        <taxon>Gigasporaceae</taxon>
        <taxon>Gigaspora</taxon>
    </lineage>
</organism>
<proteinExistence type="predicted"/>
<dbReference type="GO" id="GO:0008270">
    <property type="term" value="F:zinc ion binding"/>
    <property type="evidence" value="ECO:0007669"/>
    <property type="project" value="InterPro"/>
</dbReference>
<name>A0A397U0Y8_9GLOM</name>
<comment type="caution">
    <text evidence="1">The sequence shown here is derived from an EMBL/GenBank/DDBJ whole genome shotgun (WGS) entry which is preliminary data.</text>
</comment>
<evidence type="ECO:0000313" key="2">
    <source>
        <dbReference type="EMBL" id="RIB02839.1"/>
    </source>
</evidence>
<keyword evidence="3" id="KW-1185">Reference proteome</keyword>